<dbReference type="AlphaFoldDB" id="A0A8K0K602"/>
<evidence type="ECO:0000313" key="3">
    <source>
        <dbReference type="Proteomes" id="UP000792457"/>
    </source>
</evidence>
<proteinExistence type="predicted"/>
<gene>
    <name evidence="2" type="ORF">J437_LFUL005284</name>
</gene>
<comment type="caution">
    <text evidence="2">The sequence shown here is derived from an EMBL/GenBank/DDBJ whole genome shotgun (WGS) entry which is preliminary data.</text>
</comment>
<dbReference type="Proteomes" id="UP000792457">
    <property type="component" value="Unassembled WGS sequence"/>
</dbReference>
<dbReference type="InterPro" id="IPR049012">
    <property type="entry name" value="Mutator_transp_dom"/>
</dbReference>
<evidence type="ECO:0000259" key="1">
    <source>
        <dbReference type="Pfam" id="PF20700"/>
    </source>
</evidence>
<organism evidence="2 3">
    <name type="scientific">Ladona fulva</name>
    <name type="common">Scarce chaser dragonfly</name>
    <name type="synonym">Libellula fulva</name>
    <dbReference type="NCBI Taxonomy" id="123851"/>
    <lineage>
        <taxon>Eukaryota</taxon>
        <taxon>Metazoa</taxon>
        <taxon>Ecdysozoa</taxon>
        <taxon>Arthropoda</taxon>
        <taxon>Hexapoda</taxon>
        <taxon>Insecta</taxon>
        <taxon>Pterygota</taxon>
        <taxon>Palaeoptera</taxon>
        <taxon>Odonata</taxon>
        <taxon>Epiprocta</taxon>
        <taxon>Anisoptera</taxon>
        <taxon>Libelluloidea</taxon>
        <taxon>Libellulidae</taxon>
        <taxon>Ladona</taxon>
    </lineage>
</organism>
<name>A0A8K0K602_LADFU</name>
<accession>A0A8K0K602</accession>
<reference evidence="2" key="1">
    <citation type="submission" date="2013-04" db="EMBL/GenBank/DDBJ databases">
        <authorList>
            <person name="Qu J."/>
            <person name="Murali S.C."/>
            <person name="Bandaranaike D."/>
            <person name="Bellair M."/>
            <person name="Blankenburg K."/>
            <person name="Chao H."/>
            <person name="Dinh H."/>
            <person name="Doddapaneni H."/>
            <person name="Downs B."/>
            <person name="Dugan-Rocha S."/>
            <person name="Elkadiri S."/>
            <person name="Gnanaolivu R.D."/>
            <person name="Hernandez B."/>
            <person name="Javaid M."/>
            <person name="Jayaseelan J.C."/>
            <person name="Lee S."/>
            <person name="Li M."/>
            <person name="Ming W."/>
            <person name="Munidasa M."/>
            <person name="Muniz J."/>
            <person name="Nguyen L."/>
            <person name="Ongeri F."/>
            <person name="Osuji N."/>
            <person name="Pu L.-L."/>
            <person name="Puazo M."/>
            <person name="Qu C."/>
            <person name="Quiroz J."/>
            <person name="Raj R."/>
            <person name="Weissenberger G."/>
            <person name="Xin Y."/>
            <person name="Zou X."/>
            <person name="Han Y."/>
            <person name="Richards S."/>
            <person name="Worley K."/>
            <person name="Muzny D."/>
            <person name="Gibbs R."/>
        </authorList>
    </citation>
    <scope>NUCLEOTIDE SEQUENCE</scope>
    <source>
        <strain evidence="2">Sampled in the wild</strain>
    </source>
</reference>
<protein>
    <recommendedName>
        <fullName evidence="1">Mutator-like transposase domain-containing protein</fullName>
    </recommendedName>
</protein>
<reference evidence="2" key="2">
    <citation type="submission" date="2017-10" db="EMBL/GenBank/DDBJ databases">
        <title>Ladona fulva Genome sequencing and assembly.</title>
        <authorList>
            <person name="Murali S."/>
            <person name="Richards S."/>
            <person name="Bandaranaike D."/>
            <person name="Bellair M."/>
            <person name="Blankenburg K."/>
            <person name="Chao H."/>
            <person name="Dinh H."/>
            <person name="Doddapaneni H."/>
            <person name="Dugan-Rocha S."/>
            <person name="Elkadiri S."/>
            <person name="Gnanaolivu R."/>
            <person name="Hernandez B."/>
            <person name="Skinner E."/>
            <person name="Javaid M."/>
            <person name="Lee S."/>
            <person name="Li M."/>
            <person name="Ming W."/>
            <person name="Munidasa M."/>
            <person name="Muniz J."/>
            <person name="Nguyen L."/>
            <person name="Hughes D."/>
            <person name="Osuji N."/>
            <person name="Pu L.-L."/>
            <person name="Puazo M."/>
            <person name="Qu C."/>
            <person name="Quiroz J."/>
            <person name="Raj R."/>
            <person name="Weissenberger G."/>
            <person name="Xin Y."/>
            <person name="Zou X."/>
            <person name="Han Y."/>
            <person name="Worley K."/>
            <person name="Muzny D."/>
            <person name="Gibbs R."/>
        </authorList>
    </citation>
    <scope>NUCLEOTIDE SEQUENCE</scope>
    <source>
        <strain evidence="2">Sampled in the wild</strain>
    </source>
</reference>
<evidence type="ECO:0000313" key="2">
    <source>
        <dbReference type="EMBL" id="KAG8226633.1"/>
    </source>
</evidence>
<sequence length="152" mass="16553">MIDTGIGPTQINALLSSLNIPTPSENLYKRPSSSTPVQSLGNLGVDDNSIVDLAASYDMGWQMHGNGISFDSLTGDPKSGHDWRMNFSGSSKAMEANVAMELVNSKKFMESGVQIGVFIGDDDSAIKKVSWQFHCEMVRYQPCKERAGEFAL</sequence>
<dbReference type="Pfam" id="PF20700">
    <property type="entry name" value="Mutator"/>
    <property type="match status" value="1"/>
</dbReference>
<feature type="domain" description="Mutator-like transposase" evidence="1">
    <location>
        <begin position="76"/>
        <end position="127"/>
    </location>
</feature>
<dbReference type="EMBL" id="KZ308291">
    <property type="protein sequence ID" value="KAG8226633.1"/>
    <property type="molecule type" value="Genomic_DNA"/>
</dbReference>
<keyword evidence="3" id="KW-1185">Reference proteome</keyword>
<dbReference type="OrthoDB" id="7697394at2759"/>